<keyword evidence="16" id="KW-1185">Reference proteome</keyword>
<name>A0A816E504_9BILA</name>
<comment type="subcellular location">
    <subcellularLocation>
        <location evidence="1">Membrane</location>
        <topology evidence="1">Multi-pass membrane protein</topology>
    </subcellularLocation>
</comment>
<evidence type="ECO:0000313" key="15">
    <source>
        <dbReference type="Proteomes" id="UP000663834"/>
    </source>
</evidence>
<feature type="domain" description="Cation efflux protein transmembrane" evidence="10">
    <location>
        <begin position="39"/>
        <end position="337"/>
    </location>
</feature>
<keyword evidence="6 9" id="KW-1133">Transmembrane helix</keyword>
<dbReference type="PANTHER" id="PTHR45820">
    <property type="entry name" value="FI23527P1"/>
    <property type="match status" value="1"/>
</dbReference>
<feature type="region of interest" description="Disordered" evidence="8">
    <location>
        <begin position="229"/>
        <end position="262"/>
    </location>
</feature>
<sequence length="502" mass="56491">MMESEDTSSIKQHHHQHEQHHHHEPKRRIFQTKTFRLLSMLSLTFMYFIVELVVGEITNSVALVADAFHMLSDVISLVIAIVAVRIAKRRSDINTYGWVRAEVVGANINTVFLLALCLTIVFDAIKRFIQPEPIENVNLLLIVGSIGLGINIIGLFLFQGFHGHSHGGSSHGHSHGSSSHGHSHENDSSKNGEIELNLNENALSDLEEISNKFERHSTRALQEAIAECANQTDEQSETVIDMDDNNNNNKTDTDIKTGKPQKKRSMNMHGVFLHVLADALGSIVVIISALLIKFVPHDPENRKHWTIYIDPTLSVIIIIIITISTIPLFKETSYILLQAIPRNLEINGIKTRLLENIPEIHSVHELHVWRLTDDKVIASAHLNRKSLSNYMTVAEKVKKFFHSIGIHSVTIQYECDDDLKTERQPLTTIANEANSNSTDKIPGDCLLRCENDECETQACCTKSSDRNNILLNNKMEVLSVTQTNNYENCSQLQTSVNPSFQE</sequence>
<feature type="transmembrane region" description="Helical" evidence="9">
    <location>
        <begin position="307"/>
        <end position="329"/>
    </location>
</feature>
<feature type="transmembrane region" description="Helical" evidence="9">
    <location>
        <begin position="137"/>
        <end position="158"/>
    </location>
</feature>
<keyword evidence="4 9" id="KW-0812">Transmembrane</keyword>
<evidence type="ECO:0000256" key="1">
    <source>
        <dbReference type="ARBA" id="ARBA00004141"/>
    </source>
</evidence>
<dbReference type="EMBL" id="CAJNOW010016129">
    <property type="protein sequence ID" value="CAF1647813.1"/>
    <property type="molecule type" value="Genomic_DNA"/>
</dbReference>
<feature type="transmembrane region" description="Helical" evidence="9">
    <location>
        <begin position="35"/>
        <end position="55"/>
    </location>
</feature>
<accession>A0A816E504</accession>
<evidence type="ECO:0000256" key="4">
    <source>
        <dbReference type="ARBA" id="ARBA00022692"/>
    </source>
</evidence>
<evidence type="ECO:0000259" key="10">
    <source>
        <dbReference type="Pfam" id="PF01545"/>
    </source>
</evidence>
<dbReference type="GO" id="GO:0016020">
    <property type="term" value="C:membrane"/>
    <property type="evidence" value="ECO:0007669"/>
    <property type="project" value="UniProtKB-SubCell"/>
</dbReference>
<dbReference type="Pfam" id="PF16916">
    <property type="entry name" value="ZT_dimer"/>
    <property type="match status" value="1"/>
</dbReference>
<feature type="transmembrane region" description="Helical" evidence="9">
    <location>
        <begin position="108"/>
        <end position="125"/>
    </location>
</feature>
<dbReference type="SUPFAM" id="SSF161111">
    <property type="entry name" value="Cation efflux protein transmembrane domain-like"/>
    <property type="match status" value="1"/>
</dbReference>
<dbReference type="EMBL" id="CAJNRF010009697">
    <property type="protein sequence ID" value="CAF2112424.1"/>
    <property type="molecule type" value="Genomic_DNA"/>
</dbReference>
<feature type="region of interest" description="Disordered" evidence="8">
    <location>
        <begin position="1"/>
        <end position="27"/>
    </location>
</feature>
<feature type="compositionally biased region" description="Acidic residues" evidence="8">
    <location>
        <begin position="234"/>
        <end position="244"/>
    </location>
</feature>
<dbReference type="InterPro" id="IPR058533">
    <property type="entry name" value="Cation_efflux_TM"/>
</dbReference>
<evidence type="ECO:0000313" key="12">
    <source>
        <dbReference type="EMBL" id="CAF1647813.1"/>
    </source>
</evidence>
<protein>
    <recommendedName>
        <fullName evidence="17">Zinc transporter 1</fullName>
    </recommendedName>
</protein>
<gene>
    <name evidence="12" type="ORF">KQP761_LOCUS29340</name>
    <name evidence="14" type="ORF">OVN521_LOCUS1399</name>
    <name evidence="13" type="ORF">WKI299_LOCUS22513</name>
</gene>
<evidence type="ECO:0000256" key="6">
    <source>
        <dbReference type="ARBA" id="ARBA00022989"/>
    </source>
</evidence>
<keyword evidence="7 9" id="KW-0472">Membrane</keyword>
<evidence type="ECO:0000256" key="3">
    <source>
        <dbReference type="ARBA" id="ARBA00022448"/>
    </source>
</evidence>
<dbReference type="Gene3D" id="1.20.1510.10">
    <property type="entry name" value="Cation efflux protein transmembrane domain"/>
    <property type="match status" value="1"/>
</dbReference>
<keyword evidence="5" id="KW-0862">Zinc</keyword>
<feature type="transmembrane region" description="Helical" evidence="9">
    <location>
        <begin position="271"/>
        <end position="295"/>
    </location>
</feature>
<dbReference type="InterPro" id="IPR027470">
    <property type="entry name" value="Cation_efflux_CTD"/>
</dbReference>
<dbReference type="OrthoDB" id="29444at2759"/>
<feature type="region of interest" description="Disordered" evidence="8">
    <location>
        <begin position="167"/>
        <end position="191"/>
    </location>
</feature>
<feature type="compositionally biased region" description="Basic residues" evidence="8">
    <location>
        <begin position="11"/>
        <end position="27"/>
    </location>
</feature>
<feature type="domain" description="Cation efflux protein cytoplasmic" evidence="11">
    <location>
        <begin position="342"/>
        <end position="414"/>
    </location>
</feature>
<evidence type="ECO:0000313" key="14">
    <source>
        <dbReference type="EMBL" id="CAF3755833.1"/>
    </source>
</evidence>
<evidence type="ECO:0000259" key="11">
    <source>
        <dbReference type="Pfam" id="PF16916"/>
    </source>
</evidence>
<reference evidence="12" key="1">
    <citation type="submission" date="2021-02" db="EMBL/GenBank/DDBJ databases">
        <authorList>
            <person name="Nowell W R."/>
        </authorList>
    </citation>
    <scope>NUCLEOTIDE SEQUENCE</scope>
</reference>
<dbReference type="Proteomes" id="UP000663834">
    <property type="component" value="Unassembled WGS sequence"/>
</dbReference>
<dbReference type="GO" id="GO:0005385">
    <property type="term" value="F:zinc ion transmembrane transporter activity"/>
    <property type="evidence" value="ECO:0007669"/>
    <property type="project" value="TreeGrafter"/>
</dbReference>
<dbReference type="EMBL" id="CAJOBG010000095">
    <property type="protein sequence ID" value="CAF3755833.1"/>
    <property type="molecule type" value="Genomic_DNA"/>
</dbReference>
<evidence type="ECO:0000256" key="8">
    <source>
        <dbReference type="SAM" id="MobiDB-lite"/>
    </source>
</evidence>
<evidence type="ECO:0000313" key="13">
    <source>
        <dbReference type="EMBL" id="CAF2112424.1"/>
    </source>
</evidence>
<dbReference type="NCBIfam" id="TIGR01297">
    <property type="entry name" value="CDF"/>
    <property type="match status" value="1"/>
</dbReference>
<comment type="caution">
    <text evidence="12">The sequence shown here is derived from an EMBL/GenBank/DDBJ whole genome shotgun (WGS) entry which is preliminary data.</text>
</comment>
<dbReference type="PANTHER" id="PTHR45820:SF4">
    <property type="entry name" value="ZINC TRANSPORTER 63C, ISOFORM F"/>
    <property type="match status" value="1"/>
</dbReference>
<dbReference type="InterPro" id="IPR002524">
    <property type="entry name" value="Cation_efflux"/>
</dbReference>
<dbReference type="Proteomes" id="UP000663856">
    <property type="component" value="Unassembled WGS sequence"/>
</dbReference>
<evidence type="ECO:0008006" key="17">
    <source>
        <dbReference type="Google" id="ProtNLM"/>
    </source>
</evidence>
<dbReference type="Pfam" id="PF01545">
    <property type="entry name" value="Cation_efflux"/>
    <property type="match status" value="1"/>
</dbReference>
<evidence type="ECO:0000256" key="5">
    <source>
        <dbReference type="ARBA" id="ARBA00022833"/>
    </source>
</evidence>
<organism evidence="12 15">
    <name type="scientific">Rotaria magnacalcarata</name>
    <dbReference type="NCBI Taxonomy" id="392030"/>
    <lineage>
        <taxon>Eukaryota</taxon>
        <taxon>Metazoa</taxon>
        <taxon>Spiralia</taxon>
        <taxon>Gnathifera</taxon>
        <taxon>Rotifera</taxon>
        <taxon>Eurotatoria</taxon>
        <taxon>Bdelloidea</taxon>
        <taxon>Philodinida</taxon>
        <taxon>Philodinidae</taxon>
        <taxon>Rotaria</taxon>
    </lineage>
</organism>
<feature type="compositionally biased region" description="Basic and acidic residues" evidence="8">
    <location>
        <begin position="182"/>
        <end position="191"/>
    </location>
</feature>
<comment type="similarity">
    <text evidence="2">Belongs to the cation diffusion facilitator (CDF) transporter (TC 2.A.4) family. SLC30A subfamily.</text>
</comment>
<feature type="transmembrane region" description="Helical" evidence="9">
    <location>
        <begin position="67"/>
        <end position="87"/>
    </location>
</feature>
<evidence type="ECO:0000256" key="9">
    <source>
        <dbReference type="SAM" id="Phobius"/>
    </source>
</evidence>
<keyword evidence="3" id="KW-0813">Transport</keyword>
<dbReference type="AlphaFoldDB" id="A0A816E504"/>
<evidence type="ECO:0000313" key="16">
    <source>
        <dbReference type="Proteomes" id="UP000663866"/>
    </source>
</evidence>
<evidence type="ECO:0000256" key="7">
    <source>
        <dbReference type="ARBA" id="ARBA00023136"/>
    </source>
</evidence>
<evidence type="ECO:0000256" key="2">
    <source>
        <dbReference type="ARBA" id="ARBA00008873"/>
    </source>
</evidence>
<dbReference type="GO" id="GO:0010312">
    <property type="term" value="P:detoxification of zinc ion"/>
    <property type="evidence" value="ECO:0007669"/>
    <property type="project" value="TreeGrafter"/>
</dbReference>
<proteinExistence type="inferred from homology"/>
<dbReference type="Proteomes" id="UP000663866">
    <property type="component" value="Unassembled WGS sequence"/>
</dbReference>
<dbReference type="GO" id="GO:0006882">
    <property type="term" value="P:intracellular zinc ion homeostasis"/>
    <property type="evidence" value="ECO:0007669"/>
    <property type="project" value="TreeGrafter"/>
</dbReference>
<dbReference type="InterPro" id="IPR027469">
    <property type="entry name" value="Cation_efflux_TMD_sf"/>
</dbReference>